<dbReference type="InterPro" id="IPR001763">
    <property type="entry name" value="Rhodanese-like_dom"/>
</dbReference>
<sequence>MDKLASAPKTIDELKSQVAAAQWTTEEALQNPQIDPKGFLREVKLVQKVRELRRISEEDFIAMSQDPETIVLDARSAAMYKLLHVKGAVNLTFPDVTEEALAKVIPTKETRVLIYCNNNFKNAPIAFAPKNLRASLNIHTFTVLHNYGYKNVYELKPLLDRETTGIAFEGTEVDAAQQQAEAK</sequence>
<dbReference type="PROSITE" id="PS50206">
    <property type="entry name" value="RHODANESE_3"/>
    <property type="match status" value="1"/>
</dbReference>
<dbReference type="SUPFAM" id="SSF52821">
    <property type="entry name" value="Rhodanese/Cell cycle control phosphatase"/>
    <property type="match status" value="1"/>
</dbReference>
<accession>A0A2S8G6S2</accession>
<dbReference type="EMBL" id="PUIB01000010">
    <property type="protein sequence ID" value="PQO40113.1"/>
    <property type="molecule type" value="Genomic_DNA"/>
</dbReference>
<dbReference type="AlphaFoldDB" id="A0A2S8G6S2"/>
<feature type="domain" description="Rhodanese" evidence="1">
    <location>
        <begin position="65"/>
        <end position="160"/>
    </location>
</feature>
<keyword evidence="2" id="KW-0808">Transferase</keyword>
<dbReference type="Proteomes" id="UP000239388">
    <property type="component" value="Unassembled WGS sequence"/>
</dbReference>
<protein>
    <submittedName>
        <fullName evidence="2">Sulfurtransferase</fullName>
    </submittedName>
</protein>
<evidence type="ECO:0000313" key="2">
    <source>
        <dbReference type="EMBL" id="PQO40113.1"/>
    </source>
</evidence>
<dbReference type="GO" id="GO:0016740">
    <property type="term" value="F:transferase activity"/>
    <property type="evidence" value="ECO:0007669"/>
    <property type="project" value="UniProtKB-KW"/>
</dbReference>
<evidence type="ECO:0000313" key="3">
    <source>
        <dbReference type="Proteomes" id="UP000239388"/>
    </source>
</evidence>
<comment type="caution">
    <text evidence="2">The sequence shown here is derived from an EMBL/GenBank/DDBJ whole genome shotgun (WGS) entry which is preliminary data.</text>
</comment>
<dbReference type="CDD" id="cd00158">
    <property type="entry name" value="RHOD"/>
    <property type="match status" value="1"/>
</dbReference>
<dbReference type="OrthoDB" id="9814704at2"/>
<reference evidence="2 3" key="1">
    <citation type="submission" date="2018-02" db="EMBL/GenBank/DDBJ databases">
        <title>Comparative genomes isolates from brazilian mangrove.</title>
        <authorList>
            <person name="Araujo J.E."/>
            <person name="Taketani R.G."/>
            <person name="Silva M.C.P."/>
            <person name="Loureco M.V."/>
            <person name="Andreote F.D."/>
        </authorList>
    </citation>
    <scope>NUCLEOTIDE SEQUENCE [LARGE SCALE GENOMIC DNA]</scope>
    <source>
        <strain evidence="2 3">NAP PRIS-MGV</strain>
    </source>
</reference>
<name>A0A2S8G6S2_9BACT</name>
<gene>
    <name evidence="2" type="ORF">C5Y98_06965</name>
</gene>
<dbReference type="Gene3D" id="3.40.250.10">
    <property type="entry name" value="Rhodanese-like domain"/>
    <property type="match status" value="1"/>
</dbReference>
<proteinExistence type="predicted"/>
<dbReference type="InterPro" id="IPR036873">
    <property type="entry name" value="Rhodanese-like_dom_sf"/>
</dbReference>
<organism evidence="2 3">
    <name type="scientific">Blastopirellula marina</name>
    <dbReference type="NCBI Taxonomy" id="124"/>
    <lineage>
        <taxon>Bacteria</taxon>
        <taxon>Pseudomonadati</taxon>
        <taxon>Planctomycetota</taxon>
        <taxon>Planctomycetia</taxon>
        <taxon>Pirellulales</taxon>
        <taxon>Pirellulaceae</taxon>
        <taxon>Blastopirellula</taxon>
    </lineage>
</organism>
<evidence type="ECO:0000259" key="1">
    <source>
        <dbReference type="PROSITE" id="PS50206"/>
    </source>
</evidence>
<dbReference type="Pfam" id="PF00581">
    <property type="entry name" value="Rhodanese"/>
    <property type="match status" value="1"/>
</dbReference>